<organism evidence="1 2">
    <name type="scientific">Bacillus thermozeamaize</name>
    <dbReference type="NCBI Taxonomy" id="230954"/>
    <lineage>
        <taxon>Bacteria</taxon>
        <taxon>Bacillati</taxon>
        <taxon>Bacillota</taxon>
        <taxon>Bacilli</taxon>
        <taxon>Bacillales</taxon>
        <taxon>Bacillaceae</taxon>
        <taxon>Bacillus</taxon>
    </lineage>
</organism>
<evidence type="ECO:0000313" key="1">
    <source>
        <dbReference type="EMBL" id="OUM85070.1"/>
    </source>
</evidence>
<dbReference type="Pfam" id="PF09551">
    <property type="entry name" value="Spore_II_R"/>
    <property type="match status" value="1"/>
</dbReference>
<evidence type="ECO:0000313" key="2">
    <source>
        <dbReference type="Proteomes" id="UP000196475"/>
    </source>
</evidence>
<reference evidence="2" key="1">
    <citation type="submission" date="2016-06" db="EMBL/GenBank/DDBJ databases">
        <authorList>
            <person name="Nascimento L."/>
            <person name="Pereira R.V."/>
            <person name="Martins L.F."/>
            <person name="Quaggio R.B."/>
            <person name="Silva A.M."/>
            <person name="Setubal J.C."/>
        </authorList>
    </citation>
    <scope>NUCLEOTIDE SEQUENCE [LARGE SCALE GENOMIC DNA]</scope>
</reference>
<comment type="caution">
    <text evidence="1">The sequence shown here is derived from an EMBL/GenBank/DDBJ whole genome shotgun (WGS) entry which is preliminary data.</text>
</comment>
<proteinExistence type="predicted"/>
<dbReference type="InterPro" id="IPR014202">
    <property type="entry name" value="Spore_II_R"/>
</dbReference>
<accession>A0A1Y3PCL7</accession>
<protein>
    <submittedName>
        <fullName evidence="1">Stage II sporulation protein R</fullName>
    </submittedName>
</protein>
<dbReference type="Proteomes" id="UP000196475">
    <property type="component" value="Unassembled WGS sequence"/>
</dbReference>
<name>A0A1Y3PCL7_9BACI</name>
<dbReference type="NCBIfam" id="TIGR02837">
    <property type="entry name" value="spore_II_R"/>
    <property type="match status" value="1"/>
</dbReference>
<gene>
    <name evidence="1" type="ORF">BAA01_10060</name>
</gene>
<dbReference type="EMBL" id="LZRT01000113">
    <property type="protein sequence ID" value="OUM85070.1"/>
    <property type="molecule type" value="Genomic_DNA"/>
</dbReference>
<sequence>MSRFAGALTLSLLAGLWLLHSWMVPFSIQPASSPLASFTIPDEAIRFRVLANSNTVADQWVKRRVRDAVLAQIERWVGDAADVHAVRQVLGNRVDELQALADRVLMENGFPYRSRVDYGEVPFPKKTFGGRTVPAGQYEALRIILGEGQGDNWWCVLFPPLCFAGPDNPDKGEEEARETKADSAPLHAEIRFFLWDWLRGWFEKES</sequence>
<dbReference type="AlphaFoldDB" id="A0A1Y3PCL7"/>